<dbReference type="CDD" id="cd00754">
    <property type="entry name" value="Ubl_MoaD"/>
    <property type="match status" value="1"/>
</dbReference>
<dbReference type="EMBL" id="BBWV01000003">
    <property type="protein sequence ID" value="GAO44422.1"/>
    <property type="molecule type" value="Genomic_DNA"/>
</dbReference>
<dbReference type="STRING" id="1220578.FPE01S_03_04600"/>
<proteinExistence type="predicted"/>
<accession>A0A0E9N387</accession>
<evidence type="ECO:0000313" key="1">
    <source>
        <dbReference type="EMBL" id="GAO44422.1"/>
    </source>
</evidence>
<dbReference type="Pfam" id="PF02597">
    <property type="entry name" value="ThiS"/>
    <property type="match status" value="1"/>
</dbReference>
<dbReference type="RefSeq" id="WP_046370354.1">
    <property type="nucleotide sequence ID" value="NZ_BBWV01000003.1"/>
</dbReference>
<dbReference type="SUPFAM" id="SSF54285">
    <property type="entry name" value="MoaD/ThiS"/>
    <property type="match status" value="1"/>
</dbReference>
<dbReference type="InterPro" id="IPR016155">
    <property type="entry name" value="Mopterin_synth/thiamin_S_b"/>
</dbReference>
<name>A0A0E9N387_9BACT</name>
<reference evidence="1 2" key="1">
    <citation type="submission" date="2015-04" db="EMBL/GenBank/DDBJ databases">
        <title>Whole genome shotgun sequence of Flavihumibacter petaseus NBRC 106054.</title>
        <authorList>
            <person name="Miyazawa S."/>
            <person name="Hosoyama A."/>
            <person name="Hashimoto M."/>
            <person name="Noguchi M."/>
            <person name="Tsuchikane K."/>
            <person name="Ohji S."/>
            <person name="Yamazoe A."/>
            <person name="Ichikawa N."/>
            <person name="Kimura A."/>
            <person name="Fujita N."/>
        </authorList>
    </citation>
    <scope>NUCLEOTIDE SEQUENCE [LARGE SCALE GENOMIC DNA]</scope>
    <source>
        <strain evidence="1 2">NBRC 106054</strain>
    </source>
</reference>
<keyword evidence="2" id="KW-1185">Reference proteome</keyword>
<sequence length="80" mass="8521">MEPIQHTVLLFGQLAEKCGSKEIVVAADQSAAAVIEAIHEAYPVLADIPFRVAVNRKLVDIQDEIPQGAEIALLPPFSGG</sequence>
<dbReference type="InterPro" id="IPR012675">
    <property type="entry name" value="Beta-grasp_dom_sf"/>
</dbReference>
<dbReference type="InterPro" id="IPR003749">
    <property type="entry name" value="ThiS/MoaD-like"/>
</dbReference>
<gene>
    <name evidence="1" type="ORF">FPE01S_03_04600</name>
</gene>
<dbReference type="Proteomes" id="UP000033121">
    <property type="component" value="Unassembled WGS sequence"/>
</dbReference>
<dbReference type="OrthoDB" id="1191081at2"/>
<dbReference type="AlphaFoldDB" id="A0A0E9N387"/>
<protein>
    <submittedName>
        <fullName evidence="1">Putative molybdopterin synthase small subunit</fullName>
    </submittedName>
</protein>
<dbReference type="Gene3D" id="3.10.20.30">
    <property type="match status" value="1"/>
</dbReference>
<organism evidence="1 2">
    <name type="scientific">Flavihumibacter petaseus NBRC 106054</name>
    <dbReference type="NCBI Taxonomy" id="1220578"/>
    <lineage>
        <taxon>Bacteria</taxon>
        <taxon>Pseudomonadati</taxon>
        <taxon>Bacteroidota</taxon>
        <taxon>Chitinophagia</taxon>
        <taxon>Chitinophagales</taxon>
        <taxon>Chitinophagaceae</taxon>
        <taxon>Flavihumibacter</taxon>
    </lineage>
</organism>
<comment type="caution">
    <text evidence="1">The sequence shown here is derived from an EMBL/GenBank/DDBJ whole genome shotgun (WGS) entry which is preliminary data.</text>
</comment>
<evidence type="ECO:0000313" key="2">
    <source>
        <dbReference type="Proteomes" id="UP000033121"/>
    </source>
</evidence>